<keyword evidence="1" id="KW-1133">Transmembrane helix</keyword>
<evidence type="ECO:0000313" key="2">
    <source>
        <dbReference type="EMBL" id="RNA03463.1"/>
    </source>
</evidence>
<name>A0A3M7PWR5_BRAPC</name>
<keyword evidence="1" id="KW-0812">Transmembrane</keyword>
<evidence type="ECO:0000313" key="3">
    <source>
        <dbReference type="Proteomes" id="UP000276133"/>
    </source>
</evidence>
<evidence type="ECO:0000256" key="1">
    <source>
        <dbReference type="SAM" id="Phobius"/>
    </source>
</evidence>
<comment type="caution">
    <text evidence="2">The sequence shown here is derived from an EMBL/GenBank/DDBJ whole genome shotgun (WGS) entry which is preliminary data.</text>
</comment>
<accession>A0A3M7PWR5</accession>
<keyword evidence="1" id="KW-0472">Membrane</keyword>
<gene>
    <name evidence="2" type="ORF">BpHYR1_005824</name>
</gene>
<keyword evidence="3" id="KW-1185">Reference proteome</keyword>
<organism evidence="2 3">
    <name type="scientific">Brachionus plicatilis</name>
    <name type="common">Marine rotifer</name>
    <name type="synonym">Brachionus muelleri</name>
    <dbReference type="NCBI Taxonomy" id="10195"/>
    <lineage>
        <taxon>Eukaryota</taxon>
        <taxon>Metazoa</taxon>
        <taxon>Spiralia</taxon>
        <taxon>Gnathifera</taxon>
        <taxon>Rotifera</taxon>
        <taxon>Eurotatoria</taxon>
        <taxon>Monogononta</taxon>
        <taxon>Pseudotrocha</taxon>
        <taxon>Ploima</taxon>
        <taxon>Brachionidae</taxon>
        <taxon>Brachionus</taxon>
    </lineage>
</organism>
<dbReference type="AlphaFoldDB" id="A0A3M7PWR5"/>
<sequence length="60" mass="6839">KIDQIHRKKAYIAWVNGFIFVLYDLAVNGFTPRTIPNGLSPSFQSSCNKKIENLEILNTN</sequence>
<protein>
    <submittedName>
        <fullName evidence="2">Uncharacterized protein</fullName>
    </submittedName>
</protein>
<feature type="transmembrane region" description="Helical" evidence="1">
    <location>
        <begin position="12"/>
        <end position="31"/>
    </location>
</feature>
<proteinExistence type="predicted"/>
<reference evidence="2 3" key="1">
    <citation type="journal article" date="2018" name="Sci. Rep.">
        <title>Genomic signatures of local adaptation to the degree of environmental predictability in rotifers.</title>
        <authorList>
            <person name="Franch-Gras L."/>
            <person name="Hahn C."/>
            <person name="Garcia-Roger E.M."/>
            <person name="Carmona M.J."/>
            <person name="Serra M."/>
            <person name="Gomez A."/>
        </authorList>
    </citation>
    <scope>NUCLEOTIDE SEQUENCE [LARGE SCALE GENOMIC DNA]</scope>
    <source>
        <strain evidence="2">HYR1</strain>
    </source>
</reference>
<dbReference type="Proteomes" id="UP000276133">
    <property type="component" value="Unassembled WGS sequence"/>
</dbReference>
<dbReference type="EMBL" id="REGN01008491">
    <property type="protein sequence ID" value="RNA03463.1"/>
    <property type="molecule type" value="Genomic_DNA"/>
</dbReference>
<feature type="non-terminal residue" evidence="2">
    <location>
        <position position="1"/>
    </location>
</feature>